<proteinExistence type="predicted"/>
<name>A0A498K6I0_MALDO</name>
<dbReference type="AlphaFoldDB" id="A0A498K6I0"/>
<keyword evidence="1" id="KW-0732">Signal</keyword>
<accession>A0A498K6I0</accession>
<comment type="caution">
    <text evidence="2">The sequence shown here is derived from an EMBL/GenBank/DDBJ whole genome shotgun (WGS) entry which is preliminary data.</text>
</comment>
<sequence length="80" mass="8815">MAIMPFWILGFSLKLRCRWMSEWMGEGVGGVDVAGQAQNGQLQRKDGLVAKSRLISSDEKGLTEFGDELRGEGKGQRSGR</sequence>
<dbReference type="Proteomes" id="UP000290289">
    <property type="component" value="Chromosome 4"/>
</dbReference>
<protein>
    <submittedName>
        <fullName evidence="2">Uncharacterized protein</fullName>
    </submittedName>
</protein>
<evidence type="ECO:0000256" key="1">
    <source>
        <dbReference type="SAM" id="SignalP"/>
    </source>
</evidence>
<evidence type="ECO:0000313" key="3">
    <source>
        <dbReference type="Proteomes" id="UP000290289"/>
    </source>
</evidence>
<dbReference type="EMBL" id="RDQH01000330">
    <property type="protein sequence ID" value="RXI00952.1"/>
    <property type="molecule type" value="Genomic_DNA"/>
</dbReference>
<evidence type="ECO:0000313" key="2">
    <source>
        <dbReference type="EMBL" id="RXI00952.1"/>
    </source>
</evidence>
<keyword evidence="3" id="KW-1185">Reference proteome</keyword>
<feature type="signal peptide" evidence="1">
    <location>
        <begin position="1"/>
        <end position="17"/>
    </location>
</feature>
<organism evidence="2 3">
    <name type="scientific">Malus domestica</name>
    <name type="common">Apple</name>
    <name type="synonym">Pyrus malus</name>
    <dbReference type="NCBI Taxonomy" id="3750"/>
    <lineage>
        <taxon>Eukaryota</taxon>
        <taxon>Viridiplantae</taxon>
        <taxon>Streptophyta</taxon>
        <taxon>Embryophyta</taxon>
        <taxon>Tracheophyta</taxon>
        <taxon>Spermatophyta</taxon>
        <taxon>Magnoliopsida</taxon>
        <taxon>eudicotyledons</taxon>
        <taxon>Gunneridae</taxon>
        <taxon>Pentapetalae</taxon>
        <taxon>rosids</taxon>
        <taxon>fabids</taxon>
        <taxon>Rosales</taxon>
        <taxon>Rosaceae</taxon>
        <taxon>Amygdaloideae</taxon>
        <taxon>Maleae</taxon>
        <taxon>Malus</taxon>
    </lineage>
</organism>
<reference evidence="2 3" key="1">
    <citation type="submission" date="2018-10" db="EMBL/GenBank/DDBJ databases">
        <title>A high-quality apple genome assembly.</title>
        <authorList>
            <person name="Hu J."/>
        </authorList>
    </citation>
    <scope>NUCLEOTIDE SEQUENCE [LARGE SCALE GENOMIC DNA]</scope>
    <source>
        <strain evidence="3">cv. HFTH1</strain>
        <tissue evidence="2">Young leaf</tissue>
    </source>
</reference>
<gene>
    <name evidence="2" type="ORF">DVH24_001186</name>
</gene>
<feature type="chain" id="PRO_5019731133" evidence="1">
    <location>
        <begin position="18"/>
        <end position="80"/>
    </location>
</feature>